<reference evidence="3 4" key="1">
    <citation type="submission" date="2024-09" db="EMBL/GenBank/DDBJ databases">
        <authorList>
            <person name="Sun Q."/>
            <person name="Mori K."/>
        </authorList>
    </citation>
    <scope>NUCLEOTIDE SEQUENCE [LARGE SCALE GENOMIC DNA]</scope>
    <source>
        <strain evidence="3 4">CCM 3426</strain>
    </source>
</reference>
<comment type="caution">
    <text evidence="3">The sequence shown here is derived from an EMBL/GenBank/DDBJ whole genome shotgun (WGS) entry which is preliminary data.</text>
</comment>
<name>A0ABV5IMK9_9ACTN</name>
<dbReference type="PANTHER" id="PTHR32282">
    <property type="entry name" value="BINDING PROTEIN TRANSPEPTIDASE, PUTATIVE-RELATED"/>
    <property type="match status" value="1"/>
</dbReference>
<protein>
    <recommendedName>
        <fullName evidence="5">Penicillin-binding protein</fullName>
    </recommendedName>
</protein>
<dbReference type="Proteomes" id="UP001589647">
    <property type="component" value="Unassembled WGS sequence"/>
</dbReference>
<keyword evidence="1" id="KW-0328">Glycosyltransferase</keyword>
<evidence type="ECO:0000313" key="4">
    <source>
        <dbReference type="Proteomes" id="UP001589647"/>
    </source>
</evidence>
<evidence type="ECO:0000256" key="2">
    <source>
        <dbReference type="ARBA" id="ARBA00022679"/>
    </source>
</evidence>
<organism evidence="3 4">
    <name type="scientific">Nonomuraea spiralis</name>
    <dbReference type="NCBI Taxonomy" id="46182"/>
    <lineage>
        <taxon>Bacteria</taxon>
        <taxon>Bacillati</taxon>
        <taxon>Actinomycetota</taxon>
        <taxon>Actinomycetes</taxon>
        <taxon>Streptosporangiales</taxon>
        <taxon>Streptosporangiaceae</taxon>
        <taxon>Nonomuraea</taxon>
    </lineage>
</organism>
<dbReference type="EMBL" id="JBHMEI010000030">
    <property type="protein sequence ID" value="MFB9205612.1"/>
    <property type="molecule type" value="Genomic_DNA"/>
</dbReference>
<evidence type="ECO:0000256" key="1">
    <source>
        <dbReference type="ARBA" id="ARBA00022676"/>
    </source>
</evidence>
<proteinExistence type="predicted"/>
<keyword evidence="4" id="KW-1185">Reference proteome</keyword>
<dbReference type="RefSeq" id="WP_189649582.1">
    <property type="nucleotide sequence ID" value="NZ_BMRC01000010.1"/>
</dbReference>
<keyword evidence="2" id="KW-0808">Transferase</keyword>
<dbReference type="PANTHER" id="PTHR32282:SF33">
    <property type="entry name" value="PEPTIDOGLYCAN GLYCOSYLTRANSFERASE"/>
    <property type="match status" value="1"/>
</dbReference>
<dbReference type="InterPro" id="IPR050396">
    <property type="entry name" value="Glycosyltr_51/Transpeptidase"/>
</dbReference>
<dbReference type="InterPro" id="IPR012338">
    <property type="entry name" value="Beta-lactam/transpept-like"/>
</dbReference>
<gene>
    <name evidence="3" type="ORF">ACFFV7_30765</name>
</gene>
<dbReference type="Gene3D" id="3.40.710.10">
    <property type="entry name" value="DD-peptidase/beta-lactamase superfamily"/>
    <property type="match status" value="1"/>
</dbReference>
<accession>A0ABV5IMK9</accession>
<sequence>MKRLLLVLGVVAVAAAVWGAAVLLSAPAGQAPDRQPLNVAPLVVRDSVIVDGGGQVVEKLAPDCAVSTHPAFCRRVRDELTAIDPRLLTRGGLVIATTLDPRAQRAAQRAIEARVRAADAPIAVQAMVAPGSGEIRALAASRGDGAHGLPRGSTAMAYTLAAAMAGGMRADDGLPRSGPYQATGREAFTDCEGDQVADPAHTVVDARDRSGGTFVTLRRGARDALNTFFMRLEERIGLCETVRTARALGLTRPGGVPVSEYEMFTLGVNDVDTVTVAGTYATLAAHGLRCAPRAVKEVRDASGKVLHALAPKCERALDPAVADAVTGLLRTGGLGRDAAGIADRTNEPRSAWYAGYTPDLASAVSLGFPDVPVRHGLSETPIGGRRYDVVDGAAIPGPIWRASMAEALRGVPESAFAAPDEARFGGCRLACAPK</sequence>
<dbReference type="SUPFAM" id="SSF56601">
    <property type="entry name" value="beta-lactamase/transpeptidase-like"/>
    <property type="match status" value="1"/>
</dbReference>
<evidence type="ECO:0000313" key="3">
    <source>
        <dbReference type="EMBL" id="MFB9205612.1"/>
    </source>
</evidence>
<evidence type="ECO:0008006" key="5">
    <source>
        <dbReference type="Google" id="ProtNLM"/>
    </source>
</evidence>